<keyword evidence="10" id="KW-1185">Reference proteome</keyword>
<proteinExistence type="inferred from homology"/>
<evidence type="ECO:0000313" key="10">
    <source>
        <dbReference type="Proteomes" id="UP001139994"/>
    </source>
</evidence>
<keyword evidence="7 8" id="KW-0472">Membrane</keyword>
<comment type="subcellular location">
    <subcellularLocation>
        <location evidence="8">Cell inner membrane</location>
        <topology evidence="8">Multi-pass membrane protein</topology>
    </subcellularLocation>
    <subcellularLocation>
        <location evidence="1">Cell membrane</location>
        <topology evidence="1">Multi-pass membrane protein</topology>
    </subcellularLocation>
</comment>
<evidence type="ECO:0000256" key="5">
    <source>
        <dbReference type="ARBA" id="ARBA00022692"/>
    </source>
</evidence>
<feature type="transmembrane region" description="Helical" evidence="8">
    <location>
        <begin position="12"/>
        <end position="34"/>
    </location>
</feature>
<keyword evidence="6 8" id="KW-1133">Transmembrane helix</keyword>
<comment type="similarity">
    <text evidence="2 8">Belongs to the lactate permease family.</text>
</comment>
<evidence type="ECO:0000256" key="8">
    <source>
        <dbReference type="RuleBase" id="RU365092"/>
    </source>
</evidence>
<sequence length="556" mass="59043">MQTWQQLYTPLGSLGLSALAAVIPIVFFFLALAVFRLKGHVAGSITLALSILVAIFAFQMPVDMALAAAGYGFLYGLWPIAWIIVAAVFLYKLTVKSGQFEVIRSSVLSITDDQRLQVLLIGFCFGAFLEGAAGFGAPVAITAALLVGLGFNPLYAAGLCLIANTAPVAFGALGIPIIVAGQVTGIDAFHIGAMTGRQLPLLSLFVPFWLVFMMDGVRGVKETWPAALVAGLSFAVTQYFTSNFIGPELPDITSALASLIALTLFLKVWQPKRSFAEAKGSVGAAVVQSGGSQPSPYSFGEIFKAWSPFLILTVLVTIWTLKPFKAAFAPGGAMYNFVFNFAIPHLDQLVIKTAPIVTAPTAMPAVFKLDPISATGTAIFLSALISMWVLKINFKTGLTTFKETFWELRWPILSIGMVLAFAFVTNYSGMSSTMALVLAGTGAAFPFFSPFLGWLGVFLTGSDTSSNALFSSLQATTAHQIGVNDTLLVAANTSGGVTGKMISPQSIAVACAATGLVGKESDLFRFTVKHSLFFATIVGLITLIQAYWLTGMLVHH</sequence>
<evidence type="ECO:0000313" key="9">
    <source>
        <dbReference type="EMBL" id="MCU7240484.1"/>
    </source>
</evidence>
<keyword evidence="3 8" id="KW-0813">Transport</keyword>
<dbReference type="Pfam" id="PF02652">
    <property type="entry name" value="Lactate_perm"/>
    <property type="match status" value="1"/>
</dbReference>
<feature type="transmembrane region" description="Helical" evidence="8">
    <location>
        <begin position="435"/>
        <end position="459"/>
    </location>
</feature>
<reference evidence="9" key="2">
    <citation type="submission" date="2022-09" db="EMBL/GenBank/DDBJ databases">
        <authorList>
            <person name="Cesa-Luna C."/>
            <person name="Girard L."/>
            <person name="Lood C."/>
            <person name="Hofte M."/>
            <person name="De Mot R."/>
        </authorList>
    </citation>
    <scope>NUCLEOTIDE SEQUENCE</scope>
    <source>
        <strain evidence="9">COR51</strain>
    </source>
</reference>
<reference evidence="9" key="3">
    <citation type="journal article" date="2023" name="mSystems">
        <title>Charting the Lipopeptidome of Nonpathogenic Pseudomonas.</title>
        <authorList>
            <person name="Cesa-Luna C."/>
            <person name="Geudens N."/>
            <person name="Girard L."/>
            <person name="De Roo V."/>
            <person name="Maklad H.R."/>
            <person name="Martins J.C."/>
            <person name="Hofte M."/>
            <person name="De Mot R."/>
        </authorList>
    </citation>
    <scope>NUCLEOTIDE SEQUENCE</scope>
    <source>
        <strain evidence="9">COR51</strain>
    </source>
</reference>
<keyword evidence="8" id="KW-0997">Cell inner membrane</keyword>
<feature type="transmembrane region" description="Helical" evidence="8">
    <location>
        <begin position="155"/>
        <end position="179"/>
    </location>
</feature>
<feature type="transmembrane region" description="Helical" evidence="8">
    <location>
        <begin position="371"/>
        <end position="390"/>
    </location>
</feature>
<organism evidence="9 10">
    <name type="scientific">Pseudomonas peradeniyensis</name>
    <dbReference type="NCBI Taxonomy" id="2745488"/>
    <lineage>
        <taxon>Bacteria</taxon>
        <taxon>Pseudomonadati</taxon>
        <taxon>Pseudomonadota</taxon>
        <taxon>Gammaproteobacteria</taxon>
        <taxon>Pseudomonadales</taxon>
        <taxon>Pseudomonadaceae</taxon>
        <taxon>Pseudomonas</taxon>
    </lineage>
</organism>
<feature type="transmembrane region" description="Helical" evidence="8">
    <location>
        <begin position="532"/>
        <end position="550"/>
    </location>
</feature>
<protein>
    <recommendedName>
        <fullName evidence="8">L-lactate permease</fullName>
    </recommendedName>
</protein>
<dbReference type="PANTHER" id="PTHR30003">
    <property type="entry name" value="L-LACTATE PERMEASE"/>
    <property type="match status" value="1"/>
</dbReference>
<dbReference type="EMBL" id="JAOSLA010000041">
    <property type="protein sequence ID" value="MCU7240484.1"/>
    <property type="molecule type" value="Genomic_DNA"/>
</dbReference>
<feature type="transmembrane region" description="Helical" evidence="8">
    <location>
        <begin position="410"/>
        <end position="429"/>
    </location>
</feature>
<dbReference type="RefSeq" id="WP_028691272.1">
    <property type="nucleotide sequence ID" value="NZ_JAOSLA010000041.1"/>
</dbReference>
<dbReference type="Proteomes" id="UP001139994">
    <property type="component" value="Unassembled WGS sequence"/>
</dbReference>
<feature type="transmembrane region" description="Helical" evidence="8">
    <location>
        <begin position="116"/>
        <end position="149"/>
    </location>
</feature>
<comment type="caution">
    <text evidence="9">The sequence shown here is derived from an EMBL/GenBank/DDBJ whole genome shotgun (WGS) entry which is preliminary data.</text>
</comment>
<dbReference type="PANTHER" id="PTHR30003:SF0">
    <property type="entry name" value="GLYCOLATE PERMEASE GLCA-RELATED"/>
    <property type="match status" value="1"/>
</dbReference>
<evidence type="ECO:0000256" key="3">
    <source>
        <dbReference type="ARBA" id="ARBA00022448"/>
    </source>
</evidence>
<feature type="transmembrane region" description="Helical" evidence="8">
    <location>
        <begin position="252"/>
        <end position="269"/>
    </location>
</feature>
<evidence type="ECO:0000256" key="2">
    <source>
        <dbReference type="ARBA" id="ARBA00010100"/>
    </source>
</evidence>
<name>A0ABT2VFH0_9PSED</name>
<feature type="transmembrane region" description="Helical" evidence="8">
    <location>
        <begin position="302"/>
        <end position="321"/>
    </location>
</feature>
<evidence type="ECO:0000256" key="1">
    <source>
        <dbReference type="ARBA" id="ARBA00004651"/>
    </source>
</evidence>
<keyword evidence="4" id="KW-1003">Cell membrane</keyword>
<dbReference type="NCBIfam" id="TIGR00795">
    <property type="entry name" value="lctP"/>
    <property type="match status" value="1"/>
</dbReference>
<feature type="transmembrane region" description="Helical" evidence="8">
    <location>
        <begin position="72"/>
        <end position="95"/>
    </location>
</feature>
<evidence type="ECO:0000256" key="4">
    <source>
        <dbReference type="ARBA" id="ARBA00022475"/>
    </source>
</evidence>
<gene>
    <name evidence="9" type="ORF">OC929_20765</name>
</gene>
<feature type="transmembrane region" description="Helical" evidence="8">
    <location>
        <begin position="41"/>
        <end position="60"/>
    </location>
</feature>
<comment type="function">
    <text evidence="8">Uptake of L-lactate across the membrane. Can also transport D-lactate and glycolate.</text>
</comment>
<evidence type="ECO:0000256" key="7">
    <source>
        <dbReference type="ARBA" id="ARBA00023136"/>
    </source>
</evidence>
<feature type="transmembrane region" description="Helical" evidence="8">
    <location>
        <begin position="199"/>
        <end position="217"/>
    </location>
</feature>
<feature type="transmembrane region" description="Helical" evidence="8">
    <location>
        <begin position="223"/>
        <end position="240"/>
    </location>
</feature>
<evidence type="ECO:0000256" key="6">
    <source>
        <dbReference type="ARBA" id="ARBA00022989"/>
    </source>
</evidence>
<keyword evidence="5 8" id="KW-0812">Transmembrane</keyword>
<dbReference type="InterPro" id="IPR003804">
    <property type="entry name" value="Lactate_perm"/>
</dbReference>
<reference evidence="9" key="1">
    <citation type="journal article" date="2022" name="Microbiol. Spectr.">
        <title>An Nuclear Magnetic Resonance Fingerprint Matching Approach for the Identification and Structural Re-Evaluation of Pseudomonas Lipopeptides.</title>
        <authorList>
            <person name="De Roo V."/>
            <person name="Verleysen Y."/>
            <person name="Kovacs B."/>
            <person name="De Vleeschouwer M."/>
            <person name="Muangkaew P."/>
            <person name="Girard L."/>
            <person name="Hofte M."/>
            <person name="De Mot R."/>
            <person name="Madder A."/>
            <person name="Geudens N."/>
            <person name="Martins J.C."/>
        </authorList>
    </citation>
    <scope>NUCLEOTIDE SEQUENCE</scope>
    <source>
        <strain evidence="9">COR51</strain>
    </source>
</reference>
<accession>A0ABT2VFH0</accession>